<protein>
    <recommendedName>
        <fullName evidence="1">YpoC-like domain-containing protein</fullName>
    </recommendedName>
</protein>
<dbReference type="RefSeq" id="WP_155220028.1">
    <property type="nucleotide sequence ID" value="NZ_WNHB01000018.1"/>
</dbReference>
<evidence type="ECO:0000313" key="3">
    <source>
        <dbReference type="Proteomes" id="UP000440978"/>
    </source>
</evidence>
<dbReference type="EMBL" id="WNHB01000018">
    <property type="protein sequence ID" value="MTT32614.1"/>
    <property type="molecule type" value="Genomic_DNA"/>
</dbReference>
<reference evidence="2 3" key="1">
    <citation type="submission" date="2019-11" db="EMBL/GenBank/DDBJ databases">
        <title>Terrilactibacillus tamarindus sp. nov. BCM23-1 isolated from bark of Tamarindus indica.</title>
        <authorList>
            <person name="Kingkaew E."/>
            <person name="Tanasupawat S."/>
        </authorList>
    </citation>
    <scope>NUCLEOTIDE SEQUENCE [LARGE SCALE GENOMIC DNA]</scope>
    <source>
        <strain evidence="2 3">BCM23-1</strain>
    </source>
</reference>
<dbReference type="AlphaFoldDB" id="A0A6N8CR23"/>
<dbReference type="Proteomes" id="UP000440978">
    <property type="component" value="Unassembled WGS sequence"/>
</dbReference>
<feature type="domain" description="YpoC-like" evidence="1">
    <location>
        <begin position="61"/>
        <end position="170"/>
    </location>
</feature>
<proteinExistence type="predicted"/>
<sequence>MKNDTVKIRIPRSFCYPPFYHEGDMLPLDIKTQDSFPFFYDVLYLSHDDQITTWPWQDIGSVEALFDHWKMISPQLKDAFHNRRGKHVQAIIILALANYIDLLFWINGKPVPTLDQSLYRDMVRLALIPVNAPDRVRYICHKPVHHASFIQLNALYDELRKKYVARKIRKM</sequence>
<keyword evidence="3" id="KW-1185">Reference proteome</keyword>
<dbReference type="OrthoDB" id="2360594at2"/>
<name>A0A6N8CR23_9BACI</name>
<evidence type="ECO:0000259" key="1">
    <source>
        <dbReference type="Pfam" id="PF21747"/>
    </source>
</evidence>
<comment type="caution">
    <text evidence="2">The sequence shown here is derived from an EMBL/GenBank/DDBJ whole genome shotgun (WGS) entry which is preliminary data.</text>
</comment>
<dbReference type="InterPro" id="IPR048427">
    <property type="entry name" value="YpoC"/>
</dbReference>
<evidence type="ECO:0000313" key="2">
    <source>
        <dbReference type="EMBL" id="MTT32614.1"/>
    </source>
</evidence>
<gene>
    <name evidence="2" type="ORF">GMB86_11415</name>
</gene>
<accession>A0A6N8CR23</accession>
<dbReference type="Pfam" id="PF21747">
    <property type="entry name" value="YpoC"/>
    <property type="match status" value="1"/>
</dbReference>
<organism evidence="2 3">
    <name type="scientific">Terrilactibacillus tamarindi</name>
    <dbReference type="NCBI Taxonomy" id="2599694"/>
    <lineage>
        <taxon>Bacteria</taxon>
        <taxon>Bacillati</taxon>
        <taxon>Bacillota</taxon>
        <taxon>Bacilli</taxon>
        <taxon>Bacillales</taxon>
        <taxon>Bacillaceae</taxon>
        <taxon>Terrilactibacillus</taxon>
    </lineage>
</organism>